<dbReference type="OrthoDB" id="9121639at2"/>
<proteinExistence type="predicted"/>
<gene>
    <name evidence="2" type="ORF">AWB67_05430</name>
</gene>
<evidence type="ECO:0000313" key="2">
    <source>
        <dbReference type="EMBL" id="SAL79336.1"/>
    </source>
</evidence>
<dbReference type="InterPro" id="IPR038726">
    <property type="entry name" value="PDDEXK_AddAB-type"/>
</dbReference>
<keyword evidence="3" id="KW-1185">Reference proteome</keyword>
<reference evidence="2" key="1">
    <citation type="submission" date="2016-01" db="EMBL/GenBank/DDBJ databases">
        <authorList>
            <person name="Peeters C."/>
        </authorList>
    </citation>
    <scope>NUCLEOTIDE SEQUENCE [LARGE SCALE GENOMIC DNA]</scope>
    <source>
        <strain evidence="2">LMG 22937</strain>
    </source>
</reference>
<comment type="caution">
    <text evidence="2">The sequence shown here is derived from an EMBL/GenBank/DDBJ whole genome shotgun (WGS) entry which is preliminary data.</text>
</comment>
<dbReference type="RefSeq" id="WP_087659266.1">
    <property type="nucleotide sequence ID" value="NZ_FCOL02000049.1"/>
</dbReference>
<dbReference type="Pfam" id="PF12705">
    <property type="entry name" value="PDDEXK_1"/>
    <property type="match status" value="1"/>
</dbReference>
<name>A0A158KDX9_9BURK</name>
<dbReference type="Proteomes" id="UP000054925">
    <property type="component" value="Unassembled WGS sequence"/>
</dbReference>
<dbReference type="AlphaFoldDB" id="A0A158KDX9"/>
<dbReference type="SUPFAM" id="SSF52540">
    <property type="entry name" value="P-loop containing nucleoside triphosphate hydrolases"/>
    <property type="match status" value="1"/>
</dbReference>
<protein>
    <submittedName>
        <fullName evidence="2">PD-(D/E)XK nuclease superfamily protein</fullName>
    </submittedName>
</protein>
<evidence type="ECO:0000313" key="3">
    <source>
        <dbReference type="Proteomes" id="UP000054925"/>
    </source>
</evidence>
<dbReference type="EMBL" id="FCOL02000049">
    <property type="protein sequence ID" value="SAL79336.1"/>
    <property type="molecule type" value="Genomic_DNA"/>
</dbReference>
<organism evidence="2 3">
    <name type="scientific">Caballeronia terrestris</name>
    <dbReference type="NCBI Taxonomy" id="1226301"/>
    <lineage>
        <taxon>Bacteria</taxon>
        <taxon>Pseudomonadati</taxon>
        <taxon>Pseudomonadota</taxon>
        <taxon>Betaproteobacteria</taxon>
        <taxon>Burkholderiales</taxon>
        <taxon>Burkholderiaceae</taxon>
        <taxon>Caballeronia</taxon>
    </lineage>
</organism>
<dbReference type="InterPro" id="IPR027417">
    <property type="entry name" value="P-loop_NTPase"/>
</dbReference>
<sequence>MARTTLIVPDGLAARTARLAAAREQRHGMQVMTIEQAAARLAGGFARQIDPASLRGALKAALLVTEIGELESVKSLPGMIDAATQTLQKAWLAGIDLAARAHVHPRIDAVAKLEFAVLAQLAPGMMRPADLIAAAMQRIEHASAVLGNVEIAGQTDVAPCWRPLLLAIAKHVPIRWSAGPRATPKWLEGSNIAISRAPRATPAVTTVSAATPLHEAIEAMRWVRGLLASGQAMASEIAIASTSTAEYDDFFLSLSADANPNLHFVHGVPSVATRDGQAAAALAEIVARGLSQSRLRRLAVLCKDAALFDALPKGWMRILPPDAPLSSLDAWERLLERVKAEHWPDGQDRGAALLALVERLAGGVNAAGEIGEAMLKGRALAIWREALLAGPAASIDVTLERARCSDEREASVSVAWMPAGALAASPRRYVRLLGLNASQWPRANAEDPLIPEHIIPSAEFNPLPVSAADRLDFETILSTTAEQIVLSRARRNGEGRQLGRSPLLNGFDTETLLARYSPPVHAFSETDRLMGRPAEFRGSLQATSARACWTDWHRADITAHDGLVRADHPLVVDVLGRTQSASSLRHLLRNPLGYLWIYALSWREQKSGAEPLILDALDTGNLVHAVLDVALRDLESKNGVTHSDDVAVAAAVERAAMAVAKEWENERALPPAVIWRRALDQARELACVALNWRDDLLPGASAYGEVPFGGAAPKSDAGLPPYWNAQAPVAIPGTGFRVQGYIDRLDIARDRSGASVRDYKTGRTPKEGIRFNGGSELQRCLYAFAVKVLLGGDTWVSASLFYPRDASNLVLDDVDAALGELASWLKAARASFAAGAALPGPDAGSKYDDLALALPANASATYCKRKAQAAAIGLANFSAVWEAQ</sequence>
<feature type="domain" description="PD-(D/E)XK endonuclease-like" evidence="1">
    <location>
        <begin position="580"/>
        <end position="791"/>
    </location>
</feature>
<accession>A0A158KDX9</accession>
<evidence type="ECO:0000259" key="1">
    <source>
        <dbReference type="Pfam" id="PF12705"/>
    </source>
</evidence>